<feature type="domain" description="HTH cro/C1-type" evidence="1">
    <location>
        <begin position="9"/>
        <end position="64"/>
    </location>
</feature>
<evidence type="ECO:0000259" key="1">
    <source>
        <dbReference type="PROSITE" id="PS50943"/>
    </source>
</evidence>
<dbReference type="STRING" id="1121290.CLAOCE_18810"/>
<proteinExistence type="predicted"/>
<dbReference type="AlphaFoldDB" id="A0A1E8EXN3"/>
<comment type="caution">
    <text evidence="2">The sequence shown here is derived from an EMBL/GenBank/DDBJ whole genome shotgun (WGS) entry which is preliminary data.</text>
</comment>
<dbReference type="GO" id="GO:0003677">
    <property type="term" value="F:DNA binding"/>
    <property type="evidence" value="ECO:0007669"/>
    <property type="project" value="InterPro"/>
</dbReference>
<protein>
    <recommendedName>
        <fullName evidence="1">HTH cro/C1-type domain-containing protein</fullName>
    </recommendedName>
</protein>
<dbReference type="RefSeq" id="WP_207644905.1">
    <property type="nucleotide sequence ID" value="NZ_LZFO01000032.1"/>
</dbReference>
<dbReference type="Pfam" id="PF13443">
    <property type="entry name" value="HTH_26"/>
    <property type="match status" value="1"/>
</dbReference>
<organism evidence="2 3">
    <name type="scientific">Clostridium acetireducens DSM 10703</name>
    <dbReference type="NCBI Taxonomy" id="1121290"/>
    <lineage>
        <taxon>Bacteria</taxon>
        <taxon>Bacillati</taxon>
        <taxon>Bacillota</taxon>
        <taxon>Clostridia</taxon>
        <taxon>Eubacteriales</taxon>
        <taxon>Clostridiaceae</taxon>
        <taxon>Clostridium</taxon>
    </lineage>
</organism>
<dbReference type="PROSITE" id="PS50943">
    <property type="entry name" value="HTH_CROC1"/>
    <property type="match status" value="1"/>
</dbReference>
<keyword evidence="3" id="KW-1185">Reference proteome</keyword>
<dbReference type="Proteomes" id="UP000175744">
    <property type="component" value="Unassembled WGS sequence"/>
</dbReference>
<evidence type="ECO:0000313" key="3">
    <source>
        <dbReference type="Proteomes" id="UP000175744"/>
    </source>
</evidence>
<evidence type="ECO:0000313" key="2">
    <source>
        <dbReference type="EMBL" id="OFI05263.1"/>
    </source>
</evidence>
<dbReference type="InterPro" id="IPR001387">
    <property type="entry name" value="Cro/C1-type_HTH"/>
</dbReference>
<dbReference type="PANTHER" id="PTHR37301">
    <property type="entry name" value="DNA-BINDING PROTEIN-RELATED"/>
    <property type="match status" value="1"/>
</dbReference>
<dbReference type="PANTHER" id="PTHR37301:SF1">
    <property type="entry name" value="DNA-BINDING PROTEIN"/>
    <property type="match status" value="1"/>
</dbReference>
<dbReference type="SUPFAM" id="SSF47413">
    <property type="entry name" value="lambda repressor-like DNA-binding domains"/>
    <property type="match status" value="1"/>
</dbReference>
<dbReference type="InterPro" id="IPR010982">
    <property type="entry name" value="Lambda_DNA-bd_dom_sf"/>
</dbReference>
<reference evidence="2 3" key="1">
    <citation type="submission" date="2016-06" db="EMBL/GenBank/DDBJ databases">
        <title>Genome sequence of Clostridium acetireducens DSM 10703.</title>
        <authorList>
            <person name="Poehlein A."/>
            <person name="Fluechter S."/>
            <person name="Duerre P."/>
            <person name="Daniel R."/>
        </authorList>
    </citation>
    <scope>NUCLEOTIDE SEQUENCE [LARGE SCALE GENOMIC DNA]</scope>
    <source>
        <strain evidence="2 3">DSM 10703</strain>
    </source>
</reference>
<gene>
    <name evidence="2" type="ORF">CLOACE_18810</name>
</gene>
<name>A0A1E8EXN3_9CLOT</name>
<accession>A0A1E8EXN3</accession>
<dbReference type="SMART" id="SM00530">
    <property type="entry name" value="HTH_XRE"/>
    <property type="match status" value="1"/>
</dbReference>
<dbReference type="EMBL" id="LZFO01000032">
    <property type="protein sequence ID" value="OFI05263.1"/>
    <property type="molecule type" value="Genomic_DNA"/>
</dbReference>
<dbReference type="Gene3D" id="1.10.260.40">
    <property type="entry name" value="lambda repressor-like DNA-binding domains"/>
    <property type="match status" value="1"/>
</dbReference>
<sequence length="70" mass="8173">MIIIIIFTLDKILNKKGKTRYWLSKETGIDNNTLGKIYNNESKQIKLETINKICIALECNIKDILEFIKD</sequence>